<keyword evidence="3" id="KW-1185">Reference proteome</keyword>
<dbReference type="InterPro" id="IPR017195">
    <property type="entry name" value="ABC_thiamin-permease_prd"/>
</dbReference>
<dbReference type="Proteomes" id="UP001179280">
    <property type="component" value="Unassembled WGS sequence"/>
</dbReference>
<keyword evidence="1" id="KW-0472">Membrane</keyword>
<proteinExistence type="predicted"/>
<feature type="transmembrane region" description="Helical" evidence="1">
    <location>
        <begin position="153"/>
        <end position="174"/>
    </location>
</feature>
<keyword evidence="1" id="KW-1133">Transmembrane helix</keyword>
<comment type="caution">
    <text evidence="2">The sequence shown here is derived from an EMBL/GenBank/DDBJ whole genome shotgun (WGS) entry which is preliminary data.</text>
</comment>
<evidence type="ECO:0000313" key="2">
    <source>
        <dbReference type="EMBL" id="MBM7841022.1"/>
    </source>
</evidence>
<protein>
    <submittedName>
        <fullName evidence="2">Energy-coupling factor transport system substrate-specific component</fullName>
    </submittedName>
</protein>
<evidence type="ECO:0000313" key="3">
    <source>
        <dbReference type="Proteomes" id="UP001179280"/>
    </source>
</evidence>
<feature type="transmembrane region" description="Helical" evidence="1">
    <location>
        <begin position="7"/>
        <end position="27"/>
    </location>
</feature>
<keyword evidence="1" id="KW-0812">Transmembrane</keyword>
<gene>
    <name evidence="2" type="ORF">JOC54_004321</name>
</gene>
<organism evidence="2 3">
    <name type="scientific">Shouchella xiaoxiensis</name>
    <dbReference type="NCBI Taxonomy" id="766895"/>
    <lineage>
        <taxon>Bacteria</taxon>
        <taxon>Bacillati</taxon>
        <taxon>Bacillota</taxon>
        <taxon>Bacilli</taxon>
        <taxon>Bacillales</taxon>
        <taxon>Bacillaceae</taxon>
        <taxon>Shouchella</taxon>
    </lineage>
</organism>
<sequence>MKQNKKRLTLIDIVVTVMIAVVFAIVYRLWTPVSDVVGLFGLQAEQLIYGMWFIAGTIAALLLRKPGVAFLAEVAAASGELIAGSPYGPLLLMYGIFQGIGMELAFALFRYKYFNMWVAALGGMFASFASLGLDYYNAYLADLQTWLLTLRIVFRTVGAVFIAGFLAAALVKALDRTGVSQLLRPVDQKDYDLFEKRKGDGK</sequence>
<reference evidence="2" key="1">
    <citation type="submission" date="2021-01" db="EMBL/GenBank/DDBJ databases">
        <title>Genomic Encyclopedia of Type Strains, Phase IV (KMG-IV): sequencing the most valuable type-strain genomes for metagenomic binning, comparative biology and taxonomic classification.</title>
        <authorList>
            <person name="Goeker M."/>
        </authorList>
    </citation>
    <scope>NUCLEOTIDE SEQUENCE</scope>
    <source>
        <strain evidence="2">DSM 21943</strain>
    </source>
</reference>
<dbReference type="RefSeq" id="WP_204468935.1">
    <property type="nucleotide sequence ID" value="NZ_JAFBCV010000020.1"/>
</dbReference>
<evidence type="ECO:0000256" key="1">
    <source>
        <dbReference type="SAM" id="Phobius"/>
    </source>
</evidence>
<name>A0ABS2SZS0_9BACI</name>
<accession>A0ABS2SZS0</accession>
<dbReference type="EMBL" id="JAFBCV010000020">
    <property type="protein sequence ID" value="MBM7841022.1"/>
    <property type="molecule type" value="Genomic_DNA"/>
</dbReference>
<dbReference type="PIRSF" id="PIRSF037394">
    <property type="entry name" value="ABC_thiamine-permease_YkoE_prd"/>
    <property type="match status" value="1"/>
</dbReference>
<feature type="transmembrane region" description="Helical" evidence="1">
    <location>
        <begin position="47"/>
        <end position="63"/>
    </location>
</feature>
<dbReference type="Pfam" id="PF09819">
    <property type="entry name" value="ABC_cobalt"/>
    <property type="match status" value="1"/>
</dbReference>
<feature type="transmembrane region" description="Helical" evidence="1">
    <location>
        <begin position="116"/>
        <end position="133"/>
    </location>
</feature>